<dbReference type="PANTHER" id="PTHR11014:SF63">
    <property type="entry name" value="METALLOPEPTIDASE, PUTATIVE (AFU_ORTHOLOGUE AFUA_6G09600)-RELATED"/>
    <property type="match status" value="1"/>
</dbReference>
<gene>
    <name evidence="1" type="ORF">BN13_1280008</name>
</gene>
<dbReference type="Gene3D" id="3.40.630.10">
    <property type="entry name" value="Zn peptidases"/>
    <property type="match status" value="1"/>
</dbReference>
<keyword evidence="2" id="KW-1185">Reference proteome</keyword>
<protein>
    <submittedName>
        <fullName evidence="1">Amidohydrolase</fullName>
    </submittedName>
</protein>
<dbReference type="AlphaFoldDB" id="A0A077M3R3"/>
<dbReference type="STRING" id="1193518.BN13_1280008"/>
<dbReference type="RefSeq" id="WP_162199979.1">
    <property type="nucleotide sequence ID" value="NZ_HF571038.1"/>
</dbReference>
<dbReference type="InterPro" id="IPR002933">
    <property type="entry name" value="Peptidase_M20"/>
</dbReference>
<dbReference type="InterPro" id="IPR017439">
    <property type="entry name" value="Amidohydrolase"/>
</dbReference>
<evidence type="ECO:0000313" key="1">
    <source>
        <dbReference type="EMBL" id="CCI51846.1"/>
    </source>
</evidence>
<dbReference type="SUPFAM" id="SSF55031">
    <property type="entry name" value="Bacterial exopeptidase dimerisation domain"/>
    <property type="match status" value="1"/>
</dbReference>
<dbReference type="InterPro" id="IPR036264">
    <property type="entry name" value="Bact_exopeptidase_dim_dom"/>
</dbReference>
<sequence length="416" mass="43052">MLISVESHEAQKGRQRLRALVDFYLGVHSAPEIAGQEVNTAAEFARALRETGLDVTEHVGGHGVVGVLANGPGPIVLIRAELDALPLAERTGLSYASGIPGVMHACGHDLHLAAALGSAQELAWSPETWGGTLVVVGQPAEERLTGAEAMLADGLFTRFPTPAVALAQHVAPLPVGVIAHGSALTLASAQVRVDLEGESAHAALAPWSTNMVATIGQVSSLWQEVAARYGALATMTAVTAGSAANVEAQTAELLGSARARSLTVVDDVIDSTRASLASLSSARATLTVTGAAEAVAVDPELAADLLSEHARIFGPTRVWSRYATNAADDFSALGRELRSGKRVRLGYWMFGAVDHDVWRAAGERTGAADAPAIPGNHSDLFAPQLNSIATAVVALTSAARSQLAARTLRPMEGSTS</sequence>
<dbReference type="Gene3D" id="3.30.70.360">
    <property type="match status" value="1"/>
</dbReference>
<dbReference type="EMBL" id="CAJC01000033">
    <property type="protein sequence ID" value="CCI51846.1"/>
    <property type="molecule type" value="Genomic_DNA"/>
</dbReference>
<accession>A0A077M3R3</accession>
<proteinExistence type="predicted"/>
<reference evidence="1 2" key="1">
    <citation type="journal article" date="2013" name="ISME J.">
        <title>A metabolic model for members of the genus Tetrasphaera involved in enhanced biological phosphorus removal.</title>
        <authorList>
            <person name="Kristiansen R."/>
            <person name="Nguyen H.T.T."/>
            <person name="Saunders A.M."/>
            <person name="Nielsen J.L."/>
            <person name="Wimmer R."/>
            <person name="Le V.Q."/>
            <person name="McIlroy S.J."/>
            <person name="Petrovski S."/>
            <person name="Seviour R.J."/>
            <person name="Calteau A."/>
            <person name="Nielsen K.L."/>
            <person name="Nielsen P.H."/>
        </authorList>
    </citation>
    <scope>NUCLEOTIDE SEQUENCE [LARGE SCALE GENOMIC DNA]</scope>
    <source>
        <strain evidence="1 2">Ben 74</strain>
    </source>
</reference>
<dbReference type="NCBIfam" id="TIGR01891">
    <property type="entry name" value="amidohydrolases"/>
    <property type="match status" value="1"/>
</dbReference>
<dbReference type="Pfam" id="PF01546">
    <property type="entry name" value="Peptidase_M20"/>
    <property type="match status" value="1"/>
</dbReference>
<organism evidence="1 2">
    <name type="scientific">Nostocoides jenkinsii Ben 74</name>
    <dbReference type="NCBI Taxonomy" id="1193518"/>
    <lineage>
        <taxon>Bacteria</taxon>
        <taxon>Bacillati</taxon>
        <taxon>Actinomycetota</taxon>
        <taxon>Actinomycetes</taxon>
        <taxon>Micrococcales</taxon>
        <taxon>Intrasporangiaceae</taxon>
        <taxon>Nostocoides</taxon>
    </lineage>
</organism>
<dbReference type="GO" id="GO:0016787">
    <property type="term" value="F:hydrolase activity"/>
    <property type="evidence" value="ECO:0007669"/>
    <property type="project" value="UniProtKB-KW"/>
</dbReference>
<keyword evidence="1" id="KW-0378">Hydrolase</keyword>
<dbReference type="SUPFAM" id="SSF53187">
    <property type="entry name" value="Zn-dependent exopeptidases"/>
    <property type="match status" value="1"/>
</dbReference>
<name>A0A077M3R3_9MICO</name>
<evidence type="ECO:0000313" key="2">
    <source>
        <dbReference type="Proteomes" id="UP000035720"/>
    </source>
</evidence>
<dbReference type="Proteomes" id="UP000035720">
    <property type="component" value="Unassembled WGS sequence"/>
</dbReference>
<dbReference type="PANTHER" id="PTHR11014">
    <property type="entry name" value="PEPTIDASE M20 FAMILY MEMBER"/>
    <property type="match status" value="1"/>
</dbReference>
<comment type="caution">
    <text evidence="1">The sequence shown here is derived from an EMBL/GenBank/DDBJ whole genome shotgun (WGS) entry which is preliminary data.</text>
</comment>